<proteinExistence type="predicted"/>
<accession>A0A8S5T3C8</accession>
<keyword evidence="1" id="KW-0812">Transmembrane</keyword>
<keyword evidence="1" id="KW-0472">Membrane</keyword>
<name>A0A8S5T3C8_9CAUD</name>
<evidence type="ECO:0000256" key="1">
    <source>
        <dbReference type="SAM" id="Phobius"/>
    </source>
</evidence>
<evidence type="ECO:0000313" key="2">
    <source>
        <dbReference type="EMBL" id="DAF57479.1"/>
    </source>
</evidence>
<reference evidence="2" key="1">
    <citation type="journal article" date="2021" name="Proc. Natl. Acad. Sci. U.S.A.">
        <title>A Catalog of Tens of Thousands of Viruses from Human Metagenomes Reveals Hidden Associations with Chronic Diseases.</title>
        <authorList>
            <person name="Tisza M.J."/>
            <person name="Buck C.B."/>
        </authorList>
    </citation>
    <scope>NUCLEOTIDE SEQUENCE</scope>
    <source>
        <strain evidence="2">CtqfO1</strain>
    </source>
</reference>
<protein>
    <submittedName>
        <fullName evidence="2">Uncharacterized protein</fullName>
    </submittedName>
</protein>
<dbReference type="EMBL" id="BK032734">
    <property type="protein sequence ID" value="DAF57479.1"/>
    <property type="molecule type" value="Genomic_DNA"/>
</dbReference>
<sequence length="38" mass="4983">MPYYHIFHIYGYSFLYCLILLNFLRRMYLLAWFFQYFD</sequence>
<keyword evidence="1" id="KW-1133">Transmembrane helix</keyword>
<feature type="transmembrane region" description="Helical" evidence="1">
    <location>
        <begin position="6"/>
        <end position="24"/>
    </location>
</feature>
<organism evidence="2">
    <name type="scientific">Myoviridae sp. ctqfO1</name>
    <dbReference type="NCBI Taxonomy" id="2827710"/>
    <lineage>
        <taxon>Viruses</taxon>
        <taxon>Duplodnaviria</taxon>
        <taxon>Heunggongvirae</taxon>
        <taxon>Uroviricota</taxon>
        <taxon>Caudoviricetes</taxon>
    </lineage>
</organism>